<evidence type="ECO:0000256" key="2">
    <source>
        <dbReference type="PROSITE-ProRule" id="PRU00192"/>
    </source>
</evidence>
<feature type="region of interest" description="Disordered" evidence="3">
    <location>
        <begin position="91"/>
        <end position="126"/>
    </location>
</feature>
<evidence type="ECO:0000259" key="4">
    <source>
        <dbReference type="PROSITE" id="PS50002"/>
    </source>
</evidence>
<comment type="caution">
    <text evidence="6">The sequence shown here is derived from an EMBL/GenBank/DDBJ whole genome shotgun (WGS) entry which is preliminary data.</text>
</comment>
<dbReference type="InterPro" id="IPR001452">
    <property type="entry name" value="SH3_domain"/>
</dbReference>
<dbReference type="InterPro" id="IPR036028">
    <property type="entry name" value="SH3-like_dom_sf"/>
</dbReference>
<gene>
    <name evidence="6" type="ORF">CUNI_LOCUS5978</name>
</gene>
<reference evidence="6" key="1">
    <citation type="submission" date="2021-04" db="EMBL/GenBank/DDBJ databases">
        <authorList>
            <consortium name="Molecular Ecology Group"/>
        </authorList>
    </citation>
    <scope>NUCLEOTIDE SEQUENCE</scope>
</reference>
<feature type="compositionally biased region" description="Basic and acidic residues" evidence="3">
    <location>
        <begin position="104"/>
        <end position="125"/>
    </location>
</feature>
<dbReference type="PROSITE" id="PS50002">
    <property type="entry name" value="SH3"/>
    <property type="match status" value="1"/>
</dbReference>
<feature type="compositionally biased region" description="Polar residues" evidence="3">
    <location>
        <begin position="370"/>
        <end position="399"/>
    </location>
</feature>
<evidence type="ECO:0000256" key="3">
    <source>
        <dbReference type="SAM" id="MobiDB-lite"/>
    </source>
</evidence>
<dbReference type="Proteomes" id="UP000678393">
    <property type="component" value="Unassembled WGS sequence"/>
</dbReference>
<name>A0A8S3YYY5_9EUPU</name>
<organism evidence="6 7">
    <name type="scientific">Candidula unifasciata</name>
    <dbReference type="NCBI Taxonomy" id="100452"/>
    <lineage>
        <taxon>Eukaryota</taxon>
        <taxon>Metazoa</taxon>
        <taxon>Spiralia</taxon>
        <taxon>Lophotrochozoa</taxon>
        <taxon>Mollusca</taxon>
        <taxon>Gastropoda</taxon>
        <taxon>Heterobranchia</taxon>
        <taxon>Euthyneura</taxon>
        <taxon>Panpulmonata</taxon>
        <taxon>Eupulmonata</taxon>
        <taxon>Stylommatophora</taxon>
        <taxon>Helicina</taxon>
        <taxon>Helicoidea</taxon>
        <taxon>Geomitridae</taxon>
        <taxon>Candidula</taxon>
    </lineage>
</organism>
<feature type="non-terminal residue" evidence="6">
    <location>
        <position position="412"/>
    </location>
</feature>
<feature type="domain" description="WW" evidence="5">
    <location>
        <begin position="216"/>
        <end position="245"/>
    </location>
</feature>
<protein>
    <submittedName>
        <fullName evidence="6">Uncharacterized protein</fullName>
    </submittedName>
</protein>
<feature type="region of interest" description="Disordered" evidence="3">
    <location>
        <begin position="370"/>
        <end position="412"/>
    </location>
</feature>
<feature type="domain" description="SH3" evidence="4">
    <location>
        <begin position="4"/>
        <end position="68"/>
    </location>
</feature>
<evidence type="ECO:0000313" key="6">
    <source>
        <dbReference type="EMBL" id="CAG5120420.1"/>
    </source>
</evidence>
<dbReference type="Gene3D" id="2.30.30.40">
    <property type="entry name" value="SH3 Domains"/>
    <property type="match status" value="1"/>
</dbReference>
<dbReference type="SUPFAM" id="SSF50044">
    <property type="entry name" value="SH3-domain"/>
    <property type="match status" value="1"/>
</dbReference>
<evidence type="ECO:0000259" key="5">
    <source>
        <dbReference type="PROSITE" id="PS50020"/>
    </source>
</evidence>
<proteinExistence type="predicted"/>
<dbReference type="EMBL" id="CAJHNH020000891">
    <property type="protein sequence ID" value="CAG5120420.1"/>
    <property type="molecule type" value="Genomic_DNA"/>
</dbReference>
<evidence type="ECO:0000256" key="1">
    <source>
        <dbReference type="ARBA" id="ARBA00022443"/>
    </source>
</evidence>
<dbReference type="InterPro" id="IPR001202">
    <property type="entry name" value="WW_dom"/>
</dbReference>
<keyword evidence="1 2" id="KW-0728">SH3 domain</keyword>
<dbReference type="PROSITE" id="PS01159">
    <property type="entry name" value="WW_DOMAIN_1"/>
    <property type="match status" value="1"/>
</dbReference>
<dbReference type="OrthoDB" id="6153556at2759"/>
<dbReference type="Pfam" id="PF00018">
    <property type="entry name" value="SH3_1"/>
    <property type="match status" value="1"/>
</dbReference>
<evidence type="ECO:0000313" key="7">
    <source>
        <dbReference type="Proteomes" id="UP000678393"/>
    </source>
</evidence>
<accession>A0A8S3YYY5</accession>
<dbReference type="PROSITE" id="PS50020">
    <property type="entry name" value="WW_DOMAIN_2"/>
    <property type="match status" value="2"/>
</dbReference>
<feature type="domain" description="WW" evidence="5">
    <location>
        <begin position="303"/>
        <end position="336"/>
    </location>
</feature>
<keyword evidence="7" id="KW-1185">Reference proteome</keyword>
<dbReference type="SMART" id="SM00326">
    <property type="entry name" value="SH3"/>
    <property type="match status" value="1"/>
</dbReference>
<dbReference type="AlphaFoldDB" id="A0A8S3YYY5"/>
<sequence>MSDDTEEVVKVLYDYKYSDDTGHVEIKTGDIYRLIEKTNNEWWQVYDPSDADGESFFVPAKYVKIVSEKSPWKTISDLDKLLTFGVNLDTSENLSETEEEEDTFRDSVFKESSESNGLESKKQSQEENIEADYANVPYKPPDAGDDGEYVNLDQFRDAAGIPILKADGVLGSSEAISPSDTLTDLSETSQELIQGSVPPPLPGEGKFIRVLMKDQPWDIYKENVLGRLYFVNRETGERAWKPPRKIASPLDQLKPAQPVQSPRLPEIITSGSHSCVALNEDWVGIPSEYEQVHDNGSVYFIHKATQDKWKTLVDKVGRQYFHKLGSSDTQWTLPSAPDVPDKENLLRTTEFPVQQRERRWEPVGQRLSTFGGQSMRANKAKSTYGQIETTASSKASTLPANFPSVKSMPSIN</sequence>